<evidence type="ECO:0000256" key="7">
    <source>
        <dbReference type="ARBA" id="ARBA00022777"/>
    </source>
</evidence>
<dbReference type="PANTHER" id="PTHR45436">
    <property type="entry name" value="SENSOR HISTIDINE KINASE YKOH"/>
    <property type="match status" value="1"/>
</dbReference>
<accession>A0ABN3PWI2</accession>
<dbReference type="SMART" id="SM00388">
    <property type="entry name" value="HisKA"/>
    <property type="match status" value="1"/>
</dbReference>
<dbReference type="Gene3D" id="1.10.287.130">
    <property type="match status" value="1"/>
</dbReference>
<evidence type="ECO:0000256" key="2">
    <source>
        <dbReference type="ARBA" id="ARBA00004236"/>
    </source>
</evidence>
<keyword evidence="8" id="KW-1133">Transmembrane helix</keyword>
<dbReference type="InterPro" id="IPR005467">
    <property type="entry name" value="His_kinase_dom"/>
</dbReference>
<dbReference type="Pfam" id="PF00672">
    <property type="entry name" value="HAMP"/>
    <property type="match status" value="1"/>
</dbReference>
<dbReference type="InterPro" id="IPR003594">
    <property type="entry name" value="HATPase_dom"/>
</dbReference>
<dbReference type="InterPro" id="IPR004358">
    <property type="entry name" value="Sig_transdc_His_kin-like_C"/>
</dbReference>
<evidence type="ECO:0000256" key="5">
    <source>
        <dbReference type="ARBA" id="ARBA00022679"/>
    </source>
</evidence>
<keyword evidence="6" id="KW-0812">Transmembrane</keyword>
<reference evidence="13 14" key="1">
    <citation type="journal article" date="2019" name="Int. J. Syst. Evol. Microbiol.">
        <title>The Global Catalogue of Microorganisms (GCM) 10K type strain sequencing project: providing services to taxonomists for standard genome sequencing and annotation.</title>
        <authorList>
            <consortium name="The Broad Institute Genomics Platform"/>
            <consortium name="The Broad Institute Genome Sequencing Center for Infectious Disease"/>
            <person name="Wu L."/>
            <person name="Ma J."/>
        </authorList>
    </citation>
    <scope>NUCLEOTIDE SEQUENCE [LARGE SCALE GENOMIC DNA]</scope>
    <source>
        <strain evidence="13 14">JCM 6833</strain>
    </source>
</reference>
<evidence type="ECO:0000259" key="11">
    <source>
        <dbReference type="PROSITE" id="PS50109"/>
    </source>
</evidence>
<dbReference type="PROSITE" id="PS50885">
    <property type="entry name" value="HAMP"/>
    <property type="match status" value="1"/>
</dbReference>
<dbReference type="EMBL" id="BAAATD010000005">
    <property type="protein sequence ID" value="GAA2605355.1"/>
    <property type="molecule type" value="Genomic_DNA"/>
</dbReference>
<proteinExistence type="predicted"/>
<gene>
    <name evidence="13" type="ORF">GCM10010411_44410</name>
</gene>
<keyword evidence="9" id="KW-0902">Two-component regulatory system</keyword>
<dbReference type="SUPFAM" id="SSF158472">
    <property type="entry name" value="HAMP domain-like"/>
    <property type="match status" value="1"/>
</dbReference>
<keyword evidence="14" id="KW-1185">Reference proteome</keyword>
<keyword evidence="4" id="KW-0597">Phosphoprotein</keyword>
<dbReference type="SUPFAM" id="SSF55874">
    <property type="entry name" value="ATPase domain of HSP90 chaperone/DNA topoisomerase II/histidine kinase"/>
    <property type="match status" value="1"/>
</dbReference>
<evidence type="ECO:0000256" key="10">
    <source>
        <dbReference type="ARBA" id="ARBA00023136"/>
    </source>
</evidence>
<dbReference type="InterPro" id="IPR003660">
    <property type="entry name" value="HAMP_dom"/>
</dbReference>
<keyword evidence="10" id="KW-0472">Membrane</keyword>
<dbReference type="InterPro" id="IPR036890">
    <property type="entry name" value="HATPase_C_sf"/>
</dbReference>
<dbReference type="SMART" id="SM00304">
    <property type="entry name" value="HAMP"/>
    <property type="match status" value="1"/>
</dbReference>
<feature type="domain" description="Histidine kinase" evidence="11">
    <location>
        <begin position="225"/>
        <end position="432"/>
    </location>
</feature>
<name>A0ABN3PWI2_9ACTN</name>
<dbReference type="EC" id="2.7.13.3" evidence="3"/>
<evidence type="ECO:0000256" key="4">
    <source>
        <dbReference type="ARBA" id="ARBA00022553"/>
    </source>
</evidence>
<evidence type="ECO:0000256" key="9">
    <source>
        <dbReference type="ARBA" id="ARBA00023012"/>
    </source>
</evidence>
<evidence type="ECO:0000313" key="14">
    <source>
        <dbReference type="Proteomes" id="UP001501509"/>
    </source>
</evidence>
<dbReference type="InterPro" id="IPR003661">
    <property type="entry name" value="HisK_dim/P_dom"/>
</dbReference>
<dbReference type="InterPro" id="IPR050428">
    <property type="entry name" value="TCS_sensor_his_kinase"/>
</dbReference>
<sequence>MISAVVALLVLSALAGASEMLLRNMLTQRALEDAQYVARQASAAVREGKLDNPIREDAGGAALVQLVSSDGLVLAASPKAAGRPPLVNVRPRPESRVRDVTVCLDGQCYAVWAIRVTTAPDSPTVYGASRLPWVMTSGLLELLLAGAVVALAALAAGTTWQVVGRTLRPVEEIRLQLAEISGSDLTRRVPEPPGADEIAHLARTANETLDRLEKSVTRQRQFASDAAHELRTPITGLRVNLEDLAMYPNDTDIPAATQAALRATDRLESIVADLLLLARIGTGAAVQEDVDLAELVRAEVATRSWIAAPRTHLTPGLTVTGVRVQLARLLGNLLDNAERHAKQTIEIEVRRAVDEPGVAVVVVTDDGPGIPKADRERVFDRFTRLDPARSRGSGGAGLGLAIARDIALAHGGSLRIEDSPRGARFVLRLPLL</sequence>
<dbReference type="GO" id="GO:0016301">
    <property type="term" value="F:kinase activity"/>
    <property type="evidence" value="ECO:0007669"/>
    <property type="project" value="UniProtKB-KW"/>
</dbReference>
<evidence type="ECO:0000313" key="13">
    <source>
        <dbReference type="EMBL" id="GAA2605355.1"/>
    </source>
</evidence>
<evidence type="ECO:0000256" key="8">
    <source>
        <dbReference type="ARBA" id="ARBA00022989"/>
    </source>
</evidence>
<dbReference type="SMART" id="SM00387">
    <property type="entry name" value="HATPase_c"/>
    <property type="match status" value="1"/>
</dbReference>
<dbReference type="CDD" id="cd00082">
    <property type="entry name" value="HisKA"/>
    <property type="match status" value="1"/>
</dbReference>
<comment type="catalytic activity">
    <reaction evidence="1">
        <text>ATP + protein L-histidine = ADP + protein N-phospho-L-histidine.</text>
        <dbReference type="EC" id="2.7.13.3"/>
    </reaction>
</comment>
<dbReference type="CDD" id="cd06225">
    <property type="entry name" value="HAMP"/>
    <property type="match status" value="1"/>
</dbReference>
<protein>
    <recommendedName>
        <fullName evidence="3">histidine kinase</fullName>
        <ecNumber evidence="3">2.7.13.3</ecNumber>
    </recommendedName>
</protein>
<evidence type="ECO:0000256" key="1">
    <source>
        <dbReference type="ARBA" id="ARBA00000085"/>
    </source>
</evidence>
<dbReference type="PRINTS" id="PR00344">
    <property type="entry name" value="BCTRLSENSOR"/>
</dbReference>
<dbReference type="InterPro" id="IPR036097">
    <property type="entry name" value="HisK_dim/P_sf"/>
</dbReference>
<dbReference type="Gene3D" id="3.30.565.10">
    <property type="entry name" value="Histidine kinase-like ATPase, C-terminal domain"/>
    <property type="match status" value="1"/>
</dbReference>
<dbReference type="SUPFAM" id="SSF47384">
    <property type="entry name" value="Homodimeric domain of signal transducing histidine kinase"/>
    <property type="match status" value="1"/>
</dbReference>
<dbReference type="Pfam" id="PF02518">
    <property type="entry name" value="HATPase_c"/>
    <property type="match status" value="1"/>
</dbReference>
<feature type="domain" description="HAMP" evidence="12">
    <location>
        <begin position="164"/>
        <end position="217"/>
    </location>
</feature>
<comment type="subcellular location">
    <subcellularLocation>
        <location evidence="2">Cell membrane</location>
    </subcellularLocation>
</comment>
<dbReference type="PROSITE" id="PS50109">
    <property type="entry name" value="HIS_KIN"/>
    <property type="match status" value="1"/>
</dbReference>
<keyword evidence="5" id="KW-0808">Transferase</keyword>
<evidence type="ECO:0000259" key="12">
    <source>
        <dbReference type="PROSITE" id="PS50885"/>
    </source>
</evidence>
<organism evidence="13 14">
    <name type="scientific">Actinomadura fulvescens</name>
    <dbReference type="NCBI Taxonomy" id="46160"/>
    <lineage>
        <taxon>Bacteria</taxon>
        <taxon>Bacillati</taxon>
        <taxon>Actinomycetota</taxon>
        <taxon>Actinomycetes</taxon>
        <taxon>Streptosporangiales</taxon>
        <taxon>Thermomonosporaceae</taxon>
        <taxon>Actinomadura</taxon>
    </lineage>
</organism>
<comment type="caution">
    <text evidence="13">The sequence shown here is derived from an EMBL/GenBank/DDBJ whole genome shotgun (WGS) entry which is preliminary data.</text>
</comment>
<evidence type="ECO:0000256" key="6">
    <source>
        <dbReference type="ARBA" id="ARBA00022692"/>
    </source>
</evidence>
<evidence type="ECO:0000256" key="3">
    <source>
        <dbReference type="ARBA" id="ARBA00012438"/>
    </source>
</evidence>
<dbReference type="Pfam" id="PF00512">
    <property type="entry name" value="HisKA"/>
    <property type="match status" value="1"/>
</dbReference>
<dbReference type="PANTHER" id="PTHR45436:SF5">
    <property type="entry name" value="SENSOR HISTIDINE KINASE TRCS"/>
    <property type="match status" value="1"/>
</dbReference>
<dbReference type="Proteomes" id="UP001501509">
    <property type="component" value="Unassembled WGS sequence"/>
</dbReference>
<keyword evidence="7 13" id="KW-0418">Kinase</keyword>